<dbReference type="Gene3D" id="3.30.70.890">
    <property type="entry name" value="GHMP kinase, C-terminal domain"/>
    <property type="match status" value="1"/>
</dbReference>
<dbReference type="InterPro" id="IPR000705">
    <property type="entry name" value="Galactokinase"/>
</dbReference>
<dbReference type="Gene3D" id="3.30.230.10">
    <property type="match status" value="1"/>
</dbReference>
<evidence type="ECO:0000256" key="6">
    <source>
        <dbReference type="ARBA" id="ARBA00022777"/>
    </source>
</evidence>
<evidence type="ECO:0000256" key="8">
    <source>
        <dbReference type="ARBA" id="ARBA00022842"/>
    </source>
</evidence>
<organism evidence="16 17">
    <name type="scientific">Streptobacillus felis</name>
    <dbReference type="NCBI Taxonomy" id="1384509"/>
    <lineage>
        <taxon>Bacteria</taxon>
        <taxon>Fusobacteriati</taxon>
        <taxon>Fusobacteriota</taxon>
        <taxon>Fusobacteriia</taxon>
        <taxon>Fusobacteriales</taxon>
        <taxon>Leptotrichiaceae</taxon>
        <taxon>Streptobacillus</taxon>
    </lineage>
</organism>
<evidence type="ECO:0000313" key="17">
    <source>
        <dbReference type="Proteomes" id="UP000526184"/>
    </source>
</evidence>
<comment type="subcellular location">
    <subcellularLocation>
        <location evidence="11">Cytoplasm</location>
    </subcellularLocation>
</comment>
<dbReference type="InterPro" id="IPR006206">
    <property type="entry name" value="Mevalonate/galactokinase"/>
</dbReference>
<dbReference type="PANTHER" id="PTHR10457:SF7">
    <property type="entry name" value="GALACTOKINASE-RELATED"/>
    <property type="match status" value="1"/>
</dbReference>
<comment type="caution">
    <text evidence="16">The sequence shown here is derived from an EMBL/GenBank/DDBJ whole genome shotgun (WGS) entry which is preliminary data.</text>
</comment>
<comment type="catalytic activity">
    <reaction evidence="11">
        <text>alpha-D-galactose + ATP = alpha-D-galactose 1-phosphate + ADP + H(+)</text>
        <dbReference type="Rhea" id="RHEA:13553"/>
        <dbReference type="ChEBI" id="CHEBI:15378"/>
        <dbReference type="ChEBI" id="CHEBI:28061"/>
        <dbReference type="ChEBI" id="CHEBI:30616"/>
        <dbReference type="ChEBI" id="CHEBI:58336"/>
        <dbReference type="ChEBI" id="CHEBI:456216"/>
        <dbReference type="EC" id="2.7.1.6"/>
    </reaction>
</comment>
<dbReference type="PRINTS" id="PR00473">
    <property type="entry name" value="GALCTOKINASE"/>
</dbReference>
<protein>
    <recommendedName>
        <fullName evidence="11 12">Galactokinase</fullName>
        <ecNumber evidence="11 12">2.7.1.6</ecNumber>
    </recommendedName>
    <alternativeName>
        <fullName evidence="11">Galactose kinase</fullName>
    </alternativeName>
</protein>
<dbReference type="AlphaFoldDB" id="A0A7Z0PFC6"/>
<feature type="site" description="Transition state stabilizer" evidence="11">
    <location>
        <position position="26"/>
    </location>
</feature>
<feature type="binding site" evidence="11">
    <location>
        <begin position="32"/>
        <end position="35"/>
    </location>
    <ligand>
        <name>substrate</name>
    </ligand>
</feature>
<keyword evidence="3 11" id="KW-0808">Transferase</keyword>
<dbReference type="Pfam" id="PF08544">
    <property type="entry name" value="GHMP_kinases_C"/>
    <property type="match status" value="1"/>
</dbReference>
<dbReference type="PROSITE" id="PS00627">
    <property type="entry name" value="GHMP_KINASES_ATP"/>
    <property type="match status" value="1"/>
</dbReference>
<dbReference type="HAMAP" id="MF_00246">
    <property type="entry name" value="Galactokinase"/>
    <property type="match status" value="1"/>
</dbReference>
<dbReference type="NCBIfam" id="NF003705">
    <property type="entry name" value="PRK05322.1"/>
    <property type="match status" value="1"/>
</dbReference>
<dbReference type="GO" id="GO:0005524">
    <property type="term" value="F:ATP binding"/>
    <property type="evidence" value="ECO:0007669"/>
    <property type="project" value="UniProtKB-UniRule"/>
</dbReference>
<dbReference type="PRINTS" id="PR00959">
    <property type="entry name" value="MEVGALKINASE"/>
</dbReference>
<evidence type="ECO:0000256" key="11">
    <source>
        <dbReference type="HAMAP-Rule" id="MF_00246"/>
    </source>
</evidence>
<keyword evidence="10 11" id="KW-0119">Carbohydrate metabolism</keyword>
<sequence length="386" mass="43595">MLKVIENRFNELFGRKYESRYFAPGRVNLIGEHTDYNGGNVFPCAIDRGTIALVAKREDRKCRFYSENFVEKGVIEFDIDVLVNDPAHDWVNYPKGMFKAFIEKGYDINHGFDVLLYGDIPNGAGLSSSASVEMVIGILLREEFKFDIDTVEIVKLGKLTENEFIGVNSGIMDQFAVAMGKKDMAILLDCNTLVYEYVPVVLENEYIIIANTNKRRGLADSKYNERRSECDMALEELQTKLDIKALGELSIEEFEANKDLIKSDIRQKRAKHAVYENQRTLMAKEALTKGDLETFGKLMNESHISLRDDYEVTGKELDSLVEAAWEEEGVVGSRMTGAGFGGCTVSIVKKMNVDMFIENVGRKYFEKTGLKADFYIANVSEGARTI</sequence>
<name>A0A7Z0PFC6_9FUSO</name>
<evidence type="ECO:0000256" key="7">
    <source>
        <dbReference type="ARBA" id="ARBA00022840"/>
    </source>
</evidence>
<dbReference type="Proteomes" id="UP000526184">
    <property type="component" value="Unassembled WGS sequence"/>
</dbReference>
<evidence type="ECO:0000256" key="2">
    <source>
        <dbReference type="ARBA" id="ARBA00022490"/>
    </source>
</evidence>
<feature type="binding site" evidence="11">
    <location>
        <begin position="123"/>
        <end position="129"/>
    </location>
    <ligand>
        <name>ATP</name>
        <dbReference type="ChEBI" id="CHEBI:30616"/>
    </ligand>
</feature>
<feature type="domain" description="Galactokinase N-terminal" evidence="15">
    <location>
        <begin position="8"/>
        <end position="56"/>
    </location>
</feature>
<evidence type="ECO:0000259" key="13">
    <source>
        <dbReference type="Pfam" id="PF00288"/>
    </source>
</evidence>
<evidence type="ECO:0000256" key="10">
    <source>
        <dbReference type="ARBA" id="ARBA00023277"/>
    </source>
</evidence>
<dbReference type="GO" id="GO:0005829">
    <property type="term" value="C:cytosol"/>
    <property type="evidence" value="ECO:0007669"/>
    <property type="project" value="TreeGrafter"/>
</dbReference>
<keyword evidence="2 11" id="KW-0963">Cytoplasm</keyword>
<feature type="binding site" evidence="11">
    <location>
        <position position="161"/>
    </location>
    <ligand>
        <name>Mg(2+)</name>
        <dbReference type="ChEBI" id="CHEBI:18420"/>
    </ligand>
</feature>
<accession>A0A7Z0PFC6</accession>
<comment type="similarity">
    <text evidence="1 11">Belongs to the GHMP kinase family. GalK subfamily.</text>
</comment>
<dbReference type="PIRSF" id="PIRSF000530">
    <property type="entry name" value="Galactokinase"/>
    <property type="match status" value="1"/>
</dbReference>
<keyword evidence="6 11" id="KW-0418">Kinase</keyword>
<dbReference type="SUPFAM" id="SSF54211">
    <property type="entry name" value="Ribosomal protein S5 domain 2-like"/>
    <property type="match status" value="1"/>
</dbReference>
<dbReference type="InterPro" id="IPR020568">
    <property type="entry name" value="Ribosomal_Su5_D2-typ_SF"/>
</dbReference>
<comment type="function">
    <text evidence="11">Catalyzes the transfer of the gamma-phosphate of ATP to D-galactose to form alpha-D-galactose-1-phosphate (Gal-1-P).</text>
</comment>
<dbReference type="InterPro" id="IPR006204">
    <property type="entry name" value="GHMP_kinase_N_dom"/>
</dbReference>
<dbReference type="InterPro" id="IPR019741">
    <property type="entry name" value="Galactokinase_CS"/>
</dbReference>
<dbReference type="InterPro" id="IPR019539">
    <property type="entry name" value="GalKase_N"/>
</dbReference>
<dbReference type="InterPro" id="IPR014721">
    <property type="entry name" value="Ribsml_uS5_D2-typ_fold_subgr"/>
</dbReference>
<gene>
    <name evidence="11" type="primary">galK</name>
    <name evidence="16" type="ORF">HP397_05105</name>
</gene>
<dbReference type="InterPro" id="IPR022963">
    <property type="entry name" value="Galactokinase_bac"/>
</dbReference>
<dbReference type="InterPro" id="IPR036554">
    <property type="entry name" value="GHMP_kinase_C_sf"/>
</dbReference>
<dbReference type="RefSeq" id="WP_180136229.1">
    <property type="nucleotide sequence ID" value="NZ_JABMKT010000024.1"/>
</dbReference>
<dbReference type="PROSITE" id="PS00106">
    <property type="entry name" value="GALACTOKINASE"/>
    <property type="match status" value="1"/>
</dbReference>
<dbReference type="Pfam" id="PF10509">
    <property type="entry name" value="GalKase_gal_bdg"/>
    <property type="match status" value="1"/>
</dbReference>
<dbReference type="SUPFAM" id="SSF55060">
    <property type="entry name" value="GHMP Kinase, C-terminal domain"/>
    <property type="match status" value="1"/>
</dbReference>
<feature type="binding site" evidence="11">
    <location>
        <position position="223"/>
    </location>
    <ligand>
        <name>substrate</name>
    </ligand>
</feature>
<dbReference type="FunFam" id="3.30.70.890:FF:000001">
    <property type="entry name" value="Galactokinase"/>
    <property type="match status" value="1"/>
</dbReference>
<keyword evidence="5 11" id="KW-0547">Nucleotide-binding</keyword>
<keyword evidence="8 11" id="KW-0460">Magnesium</keyword>
<feature type="binding site" evidence="11">
    <location>
        <position position="129"/>
    </location>
    <ligand>
        <name>Mg(2+)</name>
        <dbReference type="ChEBI" id="CHEBI:18420"/>
    </ligand>
</feature>
<evidence type="ECO:0000259" key="14">
    <source>
        <dbReference type="Pfam" id="PF08544"/>
    </source>
</evidence>
<dbReference type="GO" id="GO:0004335">
    <property type="term" value="F:galactokinase activity"/>
    <property type="evidence" value="ECO:0007669"/>
    <property type="project" value="UniProtKB-UniRule"/>
</dbReference>
<feature type="binding site" evidence="11">
    <location>
        <position position="66"/>
    </location>
    <ligand>
        <name>ATP</name>
        <dbReference type="ChEBI" id="CHEBI:30616"/>
    </ligand>
</feature>
<dbReference type="EC" id="2.7.1.6" evidence="11 12"/>
<reference evidence="16 17" key="1">
    <citation type="submission" date="2020-05" db="EMBL/GenBank/DDBJ databases">
        <title>Streptobacillus felis strain LHL191014123.</title>
        <authorList>
            <person name="Fawzy A."/>
            <person name="Rau J."/>
            <person name="Risse K."/>
            <person name="Schauerte N."/>
            <person name="Geiger C."/>
            <person name="Blom J."/>
            <person name="Imirzalioglu C."/>
            <person name="Falgenhauer J."/>
            <person name="Bach A."/>
            <person name="Herden C."/>
            <person name="Eisenberg T."/>
        </authorList>
    </citation>
    <scope>NUCLEOTIDE SEQUENCE [LARGE SCALE GENOMIC DNA]</scope>
    <source>
        <strain evidence="16 17">LHL191014123</strain>
    </source>
</reference>
<dbReference type="UniPathway" id="UPA00214"/>
<dbReference type="GO" id="GO:0000287">
    <property type="term" value="F:magnesium ion binding"/>
    <property type="evidence" value="ECO:0007669"/>
    <property type="project" value="UniProtKB-UniRule"/>
</dbReference>
<evidence type="ECO:0000256" key="9">
    <source>
        <dbReference type="ARBA" id="ARBA00023144"/>
    </source>
</evidence>
<dbReference type="EMBL" id="JABMKT010000024">
    <property type="protein sequence ID" value="NYV28182.1"/>
    <property type="molecule type" value="Genomic_DNA"/>
</dbReference>
<evidence type="ECO:0000256" key="5">
    <source>
        <dbReference type="ARBA" id="ARBA00022741"/>
    </source>
</evidence>
<evidence type="ECO:0000256" key="1">
    <source>
        <dbReference type="ARBA" id="ARBA00006566"/>
    </source>
</evidence>
<feature type="domain" description="GHMP kinase N-terminal" evidence="13">
    <location>
        <begin position="92"/>
        <end position="181"/>
    </location>
</feature>
<evidence type="ECO:0000256" key="3">
    <source>
        <dbReference type="ARBA" id="ARBA00022679"/>
    </source>
</evidence>
<comment type="pathway">
    <text evidence="11">Carbohydrate metabolism; galactose metabolism.</text>
</comment>
<keyword evidence="4 11" id="KW-0479">Metal-binding</keyword>
<evidence type="ECO:0000313" key="16">
    <source>
        <dbReference type="EMBL" id="NYV28182.1"/>
    </source>
</evidence>
<proteinExistence type="inferred from homology"/>
<dbReference type="InterPro" id="IPR013750">
    <property type="entry name" value="GHMP_kinase_C_dom"/>
</dbReference>
<dbReference type="NCBIfam" id="TIGR00131">
    <property type="entry name" value="gal_kin"/>
    <property type="match status" value="1"/>
</dbReference>
<evidence type="ECO:0000256" key="12">
    <source>
        <dbReference type="NCBIfam" id="TIGR00131"/>
    </source>
</evidence>
<keyword evidence="7 11" id="KW-0067">ATP-binding</keyword>
<keyword evidence="9 11" id="KW-0299">Galactose metabolism</keyword>
<dbReference type="Pfam" id="PF00288">
    <property type="entry name" value="GHMP_kinases_N"/>
    <property type="match status" value="1"/>
</dbReference>
<keyword evidence="17" id="KW-1185">Reference proteome</keyword>
<dbReference type="FunFam" id="3.30.230.10:FF:000017">
    <property type="entry name" value="Galactokinase"/>
    <property type="match status" value="1"/>
</dbReference>
<evidence type="ECO:0000259" key="15">
    <source>
        <dbReference type="Pfam" id="PF10509"/>
    </source>
</evidence>
<dbReference type="InterPro" id="IPR006203">
    <property type="entry name" value="GHMP_knse_ATP-bd_CS"/>
</dbReference>
<dbReference type="GO" id="GO:0006012">
    <property type="term" value="P:galactose metabolic process"/>
    <property type="evidence" value="ECO:0007669"/>
    <property type="project" value="UniProtKB-UniRule"/>
</dbReference>
<feature type="domain" description="GHMP kinase C-terminal" evidence="14">
    <location>
        <begin position="284"/>
        <end position="364"/>
    </location>
</feature>
<evidence type="ECO:0000256" key="4">
    <source>
        <dbReference type="ARBA" id="ARBA00022723"/>
    </source>
</evidence>
<feature type="active site" description="Proton acceptor" evidence="11">
    <location>
        <position position="173"/>
    </location>
</feature>
<dbReference type="PANTHER" id="PTHR10457">
    <property type="entry name" value="MEVALONATE KINASE/GALACTOKINASE"/>
    <property type="match status" value="1"/>
</dbReference>